<reference evidence="3 5" key="2">
    <citation type="submission" date="2019-08" db="EMBL/GenBank/DDBJ databases">
        <title>Rapid identification of Enteric Bacteria from Whole Genome Sequences (WGS) using Average Nucleotide Identity (ANI).</title>
        <authorList>
            <person name="Lane C."/>
        </authorList>
    </citation>
    <scope>NUCLEOTIDE SEQUENCE [LARGE SCALE GENOMIC DNA]</scope>
    <source>
        <strain evidence="3 5">D4984</strain>
    </source>
</reference>
<feature type="domain" description="ABC-type transport auxiliary lipoprotein component" evidence="1">
    <location>
        <begin position="38"/>
        <end position="183"/>
    </location>
</feature>
<gene>
    <name evidence="2" type="ORF">FDW42_03235</name>
    <name evidence="3" type="ORF">FVD16_08510</name>
</gene>
<dbReference type="Pfam" id="PF03886">
    <property type="entry name" value="ABC_trans_aux"/>
    <property type="match status" value="1"/>
</dbReference>
<dbReference type="InterPro" id="IPR005586">
    <property type="entry name" value="ABC_trans_aux"/>
</dbReference>
<dbReference type="Gene3D" id="3.40.50.10610">
    <property type="entry name" value="ABC-type transport auxiliary lipoprotein component"/>
    <property type="match status" value="1"/>
</dbReference>
<organism evidence="2 4">
    <name type="scientific">Campylobacter helveticus</name>
    <dbReference type="NCBI Taxonomy" id="28898"/>
    <lineage>
        <taxon>Bacteria</taxon>
        <taxon>Pseudomonadati</taxon>
        <taxon>Campylobacterota</taxon>
        <taxon>Epsilonproteobacteria</taxon>
        <taxon>Campylobacterales</taxon>
        <taxon>Campylobacteraceae</taxon>
        <taxon>Campylobacter</taxon>
    </lineage>
</organism>
<dbReference type="EMBL" id="VDBS01000027">
    <property type="protein sequence ID" value="TNB58178.1"/>
    <property type="molecule type" value="Genomic_DNA"/>
</dbReference>
<comment type="caution">
    <text evidence="2">The sequence shown here is derived from an EMBL/GenBank/DDBJ whole genome shotgun (WGS) entry which is preliminary data.</text>
</comment>
<evidence type="ECO:0000259" key="1">
    <source>
        <dbReference type="Pfam" id="PF03886"/>
    </source>
</evidence>
<proteinExistence type="predicted"/>
<protein>
    <recommendedName>
        <fullName evidence="1">ABC-type transport auxiliary lipoprotein component domain-containing protein</fullName>
    </recommendedName>
</protein>
<evidence type="ECO:0000313" key="5">
    <source>
        <dbReference type="Proteomes" id="UP000321317"/>
    </source>
</evidence>
<dbReference type="RefSeq" id="WP_115588745.1">
    <property type="nucleotide sequence ID" value="NZ_CP020478.1"/>
</dbReference>
<dbReference type="SUPFAM" id="SSF159594">
    <property type="entry name" value="XCC0632-like"/>
    <property type="match status" value="1"/>
</dbReference>
<keyword evidence="5" id="KW-1185">Reference proteome</keyword>
<dbReference type="Proteomes" id="UP000321317">
    <property type="component" value="Unassembled WGS sequence"/>
</dbReference>
<dbReference type="EMBL" id="VRMA01000068">
    <property type="protein sequence ID" value="TXK54975.1"/>
    <property type="molecule type" value="Genomic_DNA"/>
</dbReference>
<evidence type="ECO:0000313" key="2">
    <source>
        <dbReference type="EMBL" id="TNB58178.1"/>
    </source>
</evidence>
<dbReference type="Proteomes" id="UP000306813">
    <property type="component" value="Unassembled WGS sequence"/>
</dbReference>
<dbReference type="KEGG" id="chv:CHELV3228_0290"/>
<sequence>MRILYVLFAFLLSGCAGVSVDKEQSLILKSYGYEKNHQQSQKTLQIVKPKTPLYLNSKEILYVEDGLSRAYAYHFWADLPSNFYRFVLLDKLEKSTLFSAVVEKSTFTRVDLALQSRIESFEQVMTKEGSFAKLGFSVTLFDVKEQKILANRHFEKFIELENSQISTLVLGFEKGLNELCDDIILWLSEQLK</sequence>
<dbReference type="PROSITE" id="PS51257">
    <property type="entry name" value="PROKAR_LIPOPROTEIN"/>
    <property type="match status" value="1"/>
</dbReference>
<reference evidence="2 4" key="1">
    <citation type="submission" date="2019-05" db="EMBL/GenBank/DDBJ databases">
        <title>Draft genomes of eight strains of Campylobacter helveticus isolated from cats and a dog in New Zealand.</title>
        <authorList>
            <person name="Bojanic K."/>
            <person name="Midwinter A.C."/>
            <person name="Biggs P.J."/>
            <person name="Acke E."/>
            <person name="Cornelius A.J."/>
            <person name="Marshall J.C."/>
        </authorList>
    </citation>
    <scope>NUCLEOTIDE SEQUENCE [LARGE SCALE GENOMIC DNA]</scope>
    <source>
        <strain evidence="2 4">ACP123b</strain>
    </source>
</reference>
<evidence type="ECO:0000313" key="4">
    <source>
        <dbReference type="Proteomes" id="UP000306813"/>
    </source>
</evidence>
<accession>A0AAX2UJW4</accession>
<dbReference type="GeneID" id="52036213"/>
<dbReference type="AlphaFoldDB" id="A0AAX2UJW4"/>
<name>A0AAX2UJW4_9BACT</name>
<evidence type="ECO:0000313" key="3">
    <source>
        <dbReference type="EMBL" id="TXK54975.1"/>
    </source>
</evidence>